<organism evidence="1">
    <name type="scientific">uncultured Caudovirales phage</name>
    <dbReference type="NCBI Taxonomy" id="2100421"/>
    <lineage>
        <taxon>Viruses</taxon>
        <taxon>Duplodnaviria</taxon>
        <taxon>Heunggongvirae</taxon>
        <taxon>Uroviricota</taxon>
        <taxon>Caudoviricetes</taxon>
        <taxon>Peduoviridae</taxon>
        <taxon>Maltschvirus</taxon>
        <taxon>Maltschvirus maltsch</taxon>
    </lineage>
</organism>
<accession>A0A6J5LG82</accession>
<proteinExistence type="predicted"/>
<sequence length="148" mass="16340">MKLHLGIKDLPYGHAHGSHGNANATTGEVAEKLEKKYGVMEEFFNLHDAEIVETIAETLADSLADYLSGIPSNNDNVNDEISKDIKHLFKKTIIGKEFDGKIDGVATQASLGGVNHRKKKGVNRNRGVRPSFYDTHLYADSFEAWLDA</sequence>
<reference evidence="1" key="1">
    <citation type="submission" date="2020-04" db="EMBL/GenBank/DDBJ databases">
        <authorList>
            <person name="Chiriac C."/>
            <person name="Salcher M."/>
            <person name="Ghai R."/>
            <person name="Kavagutti S V."/>
        </authorList>
    </citation>
    <scope>NUCLEOTIDE SEQUENCE</scope>
</reference>
<evidence type="ECO:0000313" key="1">
    <source>
        <dbReference type="EMBL" id="CAB4132097.1"/>
    </source>
</evidence>
<name>A0A6J5LG82_9CAUD</name>
<gene>
    <name evidence="1" type="ORF">UFOVP136_38</name>
</gene>
<dbReference type="EMBL" id="LR796257">
    <property type="protein sequence ID" value="CAB4132097.1"/>
    <property type="molecule type" value="Genomic_DNA"/>
</dbReference>
<protein>
    <submittedName>
        <fullName evidence="1">Uncharacterized protein</fullName>
    </submittedName>
</protein>